<sequence length="805" mass="91476">MRSTKELSQWLEACGLSQTPWASDPADWATLLNLLTRLLHSTLELRINAEEEKKRKEAIKNNENQEDEDINEREESESTSRPEEGEEDHQKLLRSPSTVYPGTQLPFQEVSDFVTLSSRTCRKSFGSSSIYCDCRHEKSLAEDQLALFVSFCALRYAVEHVDTKPIHDFQFTFRIYFNMDLDGSKRECNTCGNIVHLIERVTLIGRIWHRACLKCSLCGRQLYRGAFYLLHFSDASIRLECVEHGANAILFGDPKHRLALPPPLPPPLPITSSRLSFIGSENMLNKRASSLLSLSSPPPRPPPPRLPSIDAVKKHTKSNISEEKDLKDTSTSKEEEESIESKIALAAAACHDAPIPKPRVSLQQTCNKQQQQKNGEKTWEILEYPSELNPFGSDDDEEDETEEDKSLKESKESQKENCDKNGKETEKRPISVVNPFDDTDEEEDLKENEEMKESLSCSPLPKIEEVKEQEENLQSPDNPFDKSDDKTEGEEEKCSPKVKQRQQQQNIHSPPPPPLPPSFTPQNRPTSEIISSTSCAFQLNNNQNIPQKSPNNLFEKPKCFQYIPPLGPMPYRTCVEVKHFSDKIEDEKSSSSDHSLLHELDTKLRRLHAQLDHLEITGERLEGQIIRELNKEDCQIWRKSGKRLASEYAKIVEQRCAALAMEAILVRRYMDVYLRLTHSQLDIQLENVLLTEPKKQQQLNELLAQLLHIRNELTQLESREREAKNAAASAANRDSNKEETSPTKKALKTKSKGEKSSPRKESTKEDTIQQQLPTTSGGPVEKEKSKGGGGSRLLKNTLKSLKKNL</sequence>
<feature type="compositionally biased region" description="Pro residues" evidence="6">
    <location>
        <begin position="509"/>
        <end position="519"/>
    </location>
</feature>
<evidence type="ECO:0000256" key="1">
    <source>
        <dbReference type="ARBA" id="ARBA00022723"/>
    </source>
</evidence>
<name>A0A6V7XVA9_MELEN</name>
<dbReference type="InterPro" id="IPR001781">
    <property type="entry name" value="Znf_LIM"/>
</dbReference>
<evidence type="ECO:0000256" key="5">
    <source>
        <dbReference type="SAM" id="Coils"/>
    </source>
</evidence>
<proteinExistence type="predicted"/>
<keyword evidence="2 4" id="KW-0862">Zinc</keyword>
<feature type="coiled-coil region" evidence="5">
    <location>
        <begin position="597"/>
        <end position="624"/>
    </location>
</feature>
<feature type="domain" description="LIM zinc-binding" evidence="7">
    <location>
        <begin position="186"/>
        <end position="251"/>
    </location>
</feature>
<evidence type="ECO:0000313" key="8">
    <source>
        <dbReference type="EMBL" id="CAD2203299.1"/>
    </source>
</evidence>
<dbReference type="Pfam" id="PF00412">
    <property type="entry name" value="LIM"/>
    <property type="match status" value="1"/>
</dbReference>
<evidence type="ECO:0000256" key="6">
    <source>
        <dbReference type="SAM" id="MobiDB-lite"/>
    </source>
</evidence>
<dbReference type="GO" id="GO:0046872">
    <property type="term" value="F:metal ion binding"/>
    <property type="evidence" value="ECO:0007669"/>
    <property type="project" value="UniProtKB-KW"/>
</dbReference>
<comment type="caution">
    <text evidence="8">The sequence shown here is derived from an EMBL/GenBank/DDBJ whole genome shotgun (WGS) entry which is preliminary data.</text>
</comment>
<feature type="compositionally biased region" description="Pro residues" evidence="6">
    <location>
        <begin position="296"/>
        <end position="306"/>
    </location>
</feature>
<feature type="compositionally biased region" description="Basic and acidic residues" evidence="6">
    <location>
        <begin position="320"/>
        <end position="333"/>
    </location>
</feature>
<evidence type="ECO:0000256" key="2">
    <source>
        <dbReference type="ARBA" id="ARBA00022833"/>
    </source>
</evidence>
<feature type="compositionally biased region" description="Acidic residues" evidence="6">
    <location>
        <begin position="437"/>
        <end position="447"/>
    </location>
</feature>
<keyword evidence="3 4" id="KW-0440">LIM domain</keyword>
<keyword evidence="5" id="KW-0175">Coiled coil</keyword>
<dbReference type="PROSITE" id="PS50023">
    <property type="entry name" value="LIM_DOMAIN_2"/>
    <property type="match status" value="1"/>
</dbReference>
<feature type="compositionally biased region" description="Basic and acidic residues" evidence="6">
    <location>
        <begin position="751"/>
        <end position="767"/>
    </location>
</feature>
<evidence type="ECO:0000256" key="4">
    <source>
        <dbReference type="PROSITE-ProRule" id="PRU00125"/>
    </source>
</evidence>
<feature type="region of interest" description="Disordered" evidence="6">
    <location>
        <begin position="291"/>
        <end position="338"/>
    </location>
</feature>
<feature type="region of interest" description="Disordered" evidence="6">
    <location>
        <begin position="361"/>
        <end position="527"/>
    </location>
</feature>
<accession>A0A6V7XVA9</accession>
<feature type="region of interest" description="Disordered" evidence="6">
    <location>
        <begin position="718"/>
        <end position="805"/>
    </location>
</feature>
<dbReference type="SUPFAM" id="SSF57716">
    <property type="entry name" value="Glucocorticoid receptor-like (DNA-binding domain)"/>
    <property type="match status" value="1"/>
</dbReference>
<gene>
    <name evidence="8" type="ORF">MENT_LOCUS56980</name>
</gene>
<dbReference type="EMBL" id="CAJEWN010002363">
    <property type="protein sequence ID" value="CAD2203299.1"/>
    <property type="molecule type" value="Genomic_DNA"/>
</dbReference>
<dbReference type="Gene3D" id="2.10.110.10">
    <property type="entry name" value="Cysteine Rich Protein"/>
    <property type="match status" value="1"/>
</dbReference>
<feature type="compositionally biased region" description="Basic and acidic residues" evidence="6">
    <location>
        <begin position="76"/>
        <end position="91"/>
    </location>
</feature>
<evidence type="ECO:0000256" key="3">
    <source>
        <dbReference type="ARBA" id="ARBA00023038"/>
    </source>
</evidence>
<feature type="compositionally biased region" description="Low complexity" evidence="6">
    <location>
        <begin position="363"/>
        <end position="373"/>
    </location>
</feature>
<protein>
    <recommendedName>
        <fullName evidence="7">LIM zinc-binding domain-containing protein</fullName>
    </recommendedName>
</protein>
<keyword evidence="1 4" id="KW-0479">Metal-binding</keyword>
<feature type="compositionally biased region" description="Acidic residues" evidence="6">
    <location>
        <begin position="64"/>
        <end position="75"/>
    </location>
</feature>
<evidence type="ECO:0000259" key="7">
    <source>
        <dbReference type="PROSITE" id="PS50023"/>
    </source>
</evidence>
<dbReference type="PROSITE" id="PS00478">
    <property type="entry name" value="LIM_DOMAIN_1"/>
    <property type="match status" value="1"/>
</dbReference>
<dbReference type="Proteomes" id="UP000580250">
    <property type="component" value="Unassembled WGS sequence"/>
</dbReference>
<dbReference type="AlphaFoldDB" id="A0A6V7XVA9"/>
<feature type="region of interest" description="Disordered" evidence="6">
    <location>
        <begin position="54"/>
        <end position="92"/>
    </location>
</feature>
<feature type="compositionally biased region" description="Acidic residues" evidence="6">
    <location>
        <begin position="393"/>
        <end position="403"/>
    </location>
</feature>
<evidence type="ECO:0000313" key="9">
    <source>
        <dbReference type="Proteomes" id="UP000580250"/>
    </source>
</evidence>
<reference evidence="8 9" key="1">
    <citation type="submission" date="2020-08" db="EMBL/GenBank/DDBJ databases">
        <authorList>
            <person name="Koutsovoulos G."/>
            <person name="Danchin GJ E."/>
        </authorList>
    </citation>
    <scope>NUCLEOTIDE SEQUENCE [LARGE SCALE GENOMIC DNA]</scope>
</reference>
<feature type="compositionally biased region" description="Basic and acidic residues" evidence="6">
    <location>
        <begin position="404"/>
        <end position="429"/>
    </location>
</feature>
<organism evidence="8 9">
    <name type="scientific">Meloidogyne enterolobii</name>
    <name type="common">Root-knot nematode worm</name>
    <name type="synonym">Meloidogyne mayaguensis</name>
    <dbReference type="NCBI Taxonomy" id="390850"/>
    <lineage>
        <taxon>Eukaryota</taxon>
        <taxon>Metazoa</taxon>
        <taxon>Ecdysozoa</taxon>
        <taxon>Nematoda</taxon>
        <taxon>Chromadorea</taxon>
        <taxon>Rhabditida</taxon>
        <taxon>Tylenchina</taxon>
        <taxon>Tylenchomorpha</taxon>
        <taxon>Tylenchoidea</taxon>
        <taxon>Meloidogynidae</taxon>
        <taxon>Meloidogyninae</taxon>
        <taxon>Meloidogyne</taxon>
    </lineage>
</organism>